<dbReference type="InterPro" id="IPR013320">
    <property type="entry name" value="ConA-like_dom_sf"/>
</dbReference>
<keyword evidence="1" id="KW-0812">Transmembrane</keyword>
<keyword evidence="1" id="KW-1133">Transmembrane helix</keyword>
<keyword evidence="3" id="KW-1185">Reference proteome</keyword>
<reference evidence="2 3" key="1">
    <citation type="submission" date="2018-05" db="EMBL/GenBank/DDBJ databases">
        <authorList>
            <person name="Goeker M."/>
            <person name="Huntemann M."/>
            <person name="Clum A."/>
            <person name="Pillay M."/>
            <person name="Palaniappan K."/>
            <person name="Varghese N."/>
            <person name="Mikhailova N."/>
            <person name="Stamatis D."/>
            <person name="Reddy T."/>
            <person name="Daum C."/>
            <person name="Shapiro N."/>
            <person name="Ivanova N."/>
            <person name="Kyrpides N."/>
            <person name="Woyke T."/>
        </authorList>
    </citation>
    <scope>NUCLEOTIDE SEQUENCE [LARGE SCALE GENOMIC DNA]</scope>
    <source>
        <strain evidence="2 3">DSM 26524</strain>
    </source>
</reference>
<gene>
    <name evidence="2" type="ORF">C7383_110109</name>
</gene>
<dbReference type="AlphaFoldDB" id="A0AB73T1P9"/>
<dbReference type="SUPFAM" id="SSF52266">
    <property type="entry name" value="SGNH hydrolase"/>
    <property type="match status" value="1"/>
</dbReference>
<organism evidence="2 3">
    <name type="scientific">Murimonas intestini</name>
    <dbReference type="NCBI Taxonomy" id="1337051"/>
    <lineage>
        <taxon>Bacteria</taxon>
        <taxon>Bacillati</taxon>
        <taxon>Bacillota</taxon>
        <taxon>Clostridia</taxon>
        <taxon>Lachnospirales</taxon>
        <taxon>Lachnospiraceae</taxon>
        <taxon>Murimonas</taxon>
    </lineage>
</organism>
<name>A0AB73T1P9_9FIRM</name>
<evidence type="ECO:0000313" key="3">
    <source>
        <dbReference type="Proteomes" id="UP000245412"/>
    </source>
</evidence>
<dbReference type="SUPFAM" id="SSF49899">
    <property type="entry name" value="Concanavalin A-like lectins/glucanases"/>
    <property type="match status" value="2"/>
</dbReference>
<dbReference type="RefSeq" id="WP_109747408.1">
    <property type="nucleotide sequence ID" value="NZ_JANKBI010000009.1"/>
</dbReference>
<dbReference type="Proteomes" id="UP000245412">
    <property type="component" value="Unassembled WGS sequence"/>
</dbReference>
<dbReference type="EMBL" id="QGGY01000010">
    <property type="protein sequence ID" value="PWJ74069.1"/>
    <property type="molecule type" value="Genomic_DNA"/>
</dbReference>
<comment type="caution">
    <text evidence="2">The sequence shown here is derived from an EMBL/GenBank/DDBJ whole genome shotgun (WGS) entry which is preliminary data.</text>
</comment>
<keyword evidence="1" id="KW-0472">Membrane</keyword>
<evidence type="ECO:0000313" key="2">
    <source>
        <dbReference type="EMBL" id="PWJ74069.1"/>
    </source>
</evidence>
<sequence>MKDKIKKIVKTIVFLGCFLVGLYFICSILKFKYADGVKPMENFYDLPEDTVDVLLLGSSHMGMNVDPSILWDEQGIAAYACWGGMQPTWNTYYFLKECLKYQTPKLVVMDTYLAVNDLEYSAYENSVKNVQGMRFSEDKLEAIEAGVEPEYRDSVLLGLPTYHYRYGSLTAEDFSSFFWNKNTDIQTIESSGGIVQPISIRDTSAVTEKAELSEKLGRYFYMIIDYCREKDIPLMLVTSPYDVQEIEQKRYNKISEIAMENGIEFLNFNNFYQEAGINPETDFRDPGHLNDSGILRYSTYLANYLRQNYELPDRRKDESHIWAQKKETSENIVFALDEQFVGGGLNYRDTEVKLYDNPLASYTLLTEISTECDSEDQVWMSCFSEEPDNYTGLLINKKDGKIYVIFNAISRIEITEFGETLKLAVVKNGLNYKVYADGSLAGELTMDKISPYEGTLLLGCQADAEGRRFRYSDTDVKDLEVYDISLDEQEVREWEPRELPRPQEYQAPAAGSEADYELAQQFAGDGAEKYLDTGIPLYQDPGASWTVMAQFGETSEIGAGVYFSCFCEEESNYRGLLVRRLEPGNINIMFGNHSTNVQVEKDSVIRLVITKEQASYNIYLNGKKIISDEMSAVDEYKGNLLIGCQETAEGEKFRFSDIKVYNFEVYDGIVGESRIMEWNPDYKEEQPGKEPSPVDYVLPHPFLGDGISEFVDTGIQLYDTADKNWTLKLKFRKGEAGQMLATCFAEEPVNYRGLIINVLDESTLSLTLGQTAKEVELPPQPESELEIIKSGYMYTVILNGEKVLENVESRTSEYDGTLHLGCAVDIDGNEFRFSKAEILEMTVSDVLQNE</sequence>
<accession>A0AB73T1P9</accession>
<evidence type="ECO:0008006" key="4">
    <source>
        <dbReference type="Google" id="ProtNLM"/>
    </source>
</evidence>
<evidence type="ECO:0000256" key="1">
    <source>
        <dbReference type="SAM" id="Phobius"/>
    </source>
</evidence>
<dbReference type="Gene3D" id="2.60.120.200">
    <property type="match status" value="1"/>
</dbReference>
<feature type="transmembrane region" description="Helical" evidence="1">
    <location>
        <begin position="12"/>
        <end position="31"/>
    </location>
</feature>
<proteinExistence type="predicted"/>
<protein>
    <recommendedName>
        <fullName evidence="4">SGNH/GDSL hydrolase family protein</fullName>
    </recommendedName>
</protein>